<accession>A0A9W6KEF9</accession>
<gene>
    <name evidence="5" type="ORF">GCM10017581_015330</name>
</gene>
<keyword evidence="6" id="KW-1185">Reference proteome</keyword>
<dbReference type="EMBL" id="BSFP01000005">
    <property type="protein sequence ID" value="GLK99792.1"/>
    <property type="molecule type" value="Genomic_DNA"/>
</dbReference>
<keyword evidence="3" id="KW-0238">DNA-binding</keyword>
<evidence type="ECO:0000313" key="5">
    <source>
        <dbReference type="EMBL" id="GLK99792.1"/>
    </source>
</evidence>
<dbReference type="RefSeq" id="WP_246655570.1">
    <property type="nucleotide sequence ID" value="NZ_BAAAXA010000001.1"/>
</dbReference>
<evidence type="ECO:0000256" key="4">
    <source>
        <dbReference type="ARBA" id="ARBA00023163"/>
    </source>
</evidence>
<reference evidence="5" key="1">
    <citation type="journal article" date="2014" name="Int. J. Syst. Evol. Microbiol.">
        <title>Complete genome sequence of Corynebacterium casei LMG S-19264T (=DSM 44701T), isolated from a smear-ripened cheese.</title>
        <authorList>
            <consortium name="US DOE Joint Genome Institute (JGI-PGF)"/>
            <person name="Walter F."/>
            <person name="Albersmeier A."/>
            <person name="Kalinowski J."/>
            <person name="Ruckert C."/>
        </authorList>
    </citation>
    <scope>NUCLEOTIDE SEQUENCE</scope>
    <source>
        <strain evidence="5">VKM Ac-1321</strain>
    </source>
</reference>
<dbReference type="InterPro" id="IPR005650">
    <property type="entry name" value="BlaI_family"/>
</dbReference>
<proteinExistence type="inferred from homology"/>
<dbReference type="InterPro" id="IPR036390">
    <property type="entry name" value="WH_DNA-bd_sf"/>
</dbReference>
<comment type="caution">
    <text evidence="5">The sequence shown here is derived from an EMBL/GenBank/DDBJ whole genome shotgun (WGS) entry which is preliminary data.</text>
</comment>
<dbReference type="SUPFAM" id="SSF46785">
    <property type="entry name" value="Winged helix' DNA-binding domain"/>
    <property type="match status" value="1"/>
</dbReference>
<organism evidence="5 6">
    <name type="scientific">Dactylosporangium matsuzakiense</name>
    <dbReference type="NCBI Taxonomy" id="53360"/>
    <lineage>
        <taxon>Bacteria</taxon>
        <taxon>Bacillati</taxon>
        <taxon>Actinomycetota</taxon>
        <taxon>Actinomycetes</taxon>
        <taxon>Micromonosporales</taxon>
        <taxon>Micromonosporaceae</taxon>
        <taxon>Dactylosporangium</taxon>
    </lineage>
</organism>
<keyword evidence="2" id="KW-0805">Transcription regulation</keyword>
<reference evidence="5" key="2">
    <citation type="submission" date="2023-01" db="EMBL/GenBank/DDBJ databases">
        <authorList>
            <person name="Sun Q."/>
            <person name="Evtushenko L."/>
        </authorList>
    </citation>
    <scope>NUCLEOTIDE SEQUENCE</scope>
    <source>
        <strain evidence="5">VKM Ac-1321</strain>
    </source>
</reference>
<dbReference type="AlphaFoldDB" id="A0A9W6KEF9"/>
<dbReference type="GO" id="GO:0045892">
    <property type="term" value="P:negative regulation of DNA-templated transcription"/>
    <property type="evidence" value="ECO:0007669"/>
    <property type="project" value="InterPro"/>
</dbReference>
<name>A0A9W6KEF9_9ACTN</name>
<dbReference type="GO" id="GO:0003677">
    <property type="term" value="F:DNA binding"/>
    <property type="evidence" value="ECO:0007669"/>
    <property type="project" value="UniProtKB-KW"/>
</dbReference>
<evidence type="ECO:0000256" key="2">
    <source>
        <dbReference type="ARBA" id="ARBA00023015"/>
    </source>
</evidence>
<keyword evidence="4" id="KW-0804">Transcription</keyword>
<dbReference type="Proteomes" id="UP001143480">
    <property type="component" value="Unassembled WGS sequence"/>
</dbReference>
<evidence type="ECO:0000313" key="6">
    <source>
        <dbReference type="Proteomes" id="UP001143480"/>
    </source>
</evidence>
<evidence type="ECO:0000256" key="1">
    <source>
        <dbReference type="ARBA" id="ARBA00011046"/>
    </source>
</evidence>
<dbReference type="Gene3D" id="1.10.10.10">
    <property type="entry name" value="Winged helix-like DNA-binding domain superfamily/Winged helix DNA-binding domain"/>
    <property type="match status" value="1"/>
</dbReference>
<evidence type="ECO:0000256" key="3">
    <source>
        <dbReference type="ARBA" id="ARBA00023125"/>
    </source>
</evidence>
<dbReference type="Gene3D" id="6.10.140.850">
    <property type="match status" value="1"/>
</dbReference>
<dbReference type="Pfam" id="PF03965">
    <property type="entry name" value="Penicillinase_R"/>
    <property type="match status" value="1"/>
</dbReference>
<sequence length="123" mass="14259">MQGFGELEAALMELLWRRDRPTTVREAMSELRWHRDLAYTTVMTVLDTLFRKGWLTREPDGRAYRYVPALTRDQYVARTMHEALVDSGDRLEALTHFVGRMTLDEAAALRAALSTFERRIGGR</sequence>
<dbReference type="InterPro" id="IPR036388">
    <property type="entry name" value="WH-like_DNA-bd_sf"/>
</dbReference>
<protein>
    <submittedName>
        <fullName evidence="5">Penicillinase repressor</fullName>
    </submittedName>
</protein>
<comment type="similarity">
    <text evidence="1">Belongs to the BlaI transcriptional regulatory family.</text>
</comment>